<proteinExistence type="predicted"/>
<dbReference type="PROSITE" id="PS51007">
    <property type="entry name" value="CYTC"/>
    <property type="match status" value="1"/>
</dbReference>
<feature type="domain" description="Cytochrome c" evidence="9">
    <location>
        <begin position="55"/>
        <end position="216"/>
    </location>
</feature>
<evidence type="ECO:0000313" key="11">
    <source>
        <dbReference type="Proteomes" id="UP001176429"/>
    </source>
</evidence>
<keyword evidence="3 8" id="KW-0479">Metal-binding</keyword>
<dbReference type="InterPro" id="IPR026259">
    <property type="entry name" value="MauG/Cytc_peroxidase"/>
</dbReference>
<evidence type="ECO:0000256" key="2">
    <source>
        <dbReference type="ARBA" id="ARBA00022617"/>
    </source>
</evidence>
<gene>
    <name evidence="10" type="ORF">Q5H93_18970</name>
</gene>
<evidence type="ECO:0000256" key="8">
    <source>
        <dbReference type="PROSITE-ProRule" id="PRU00433"/>
    </source>
</evidence>
<dbReference type="Proteomes" id="UP001176429">
    <property type="component" value="Unassembled WGS sequence"/>
</dbReference>
<keyword evidence="5" id="KW-0574">Periplasm</keyword>
<evidence type="ECO:0000256" key="3">
    <source>
        <dbReference type="ARBA" id="ARBA00022723"/>
    </source>
</evidence>
<keyword evidence="6" id="KW-0560">Oxidoreductase</keyword>
<keyword evidence="7 8" id="KW-0408">Iron</keyword>
<organism evidence="10 11">
    <name type="scientific">Hymenobacter aranciens</name>
    <dbReference type="NCBI Taxonomy" id="3063996"/>
    <lineage>
        <taxon>Bacteria</taxon>
        <taxon>Pseudomonadati</taxon>
        <taxon>Bacteroidota</taxon>
        <taxon>Cytophagia</taxon>
        <taxon>Cytophagales</taxon>
        <taxon>Hymenobacteraceae</taxon>
        <taxon>Hymenobacter</taxon>
    </lineage>
</organism>
<keyword evidence="4" id="KW-0732">Signal</keyword>
<evidence type="ECO:0000256" key="6">
    <source>
        <dbReference type="ARBA" id="ARBA00023002"/>
    </source>
</evidence>
<comment type="caution">
    <text evidence="10">The sequence shown here is derived from an EMBL/GenBank/DDBJ whole genome shotgun (WGS) entry which is preliminary data.</text>
</comment>
<evidence type="ECO:0000256" key="7">
    <source>
        <dbReference type="ARBA" id="ARBA00023004"/>
    </source>
</evidence>
<dbReference type="Gene3D" id="1.10.760.10">
    <property type="entry name" value="Cytochrome c-like domain"/>
    <property type="match status" value="2"/>
</dbReference>
<dbReference type="EMBL" id="JAUQSY010000014">
    <property type="protein sequence ID" value="MDO7876835.1"/>
    <property type="molecule type" value="Genomic_DNA"/>
</dbReference>
<protein>
    <submittedName>
        <fullName evidence="10">Cytochrome c peroxidase</fullName>
    </submittedName>
</protein>
<dbReference type="InterPro" id="IPR004852">
    <property type="entry name" value="Di-haem_cyt_c_peroxidsae"/>
</dbReference>
<dbReference type="GO" id="GO:0004601">
    <property type="term" value="F:peroxidase activity"/>
    <property type="evidence" value="ECO:0007669"/>
    <property type="project" value="UniProtKB-KW"/>
</dbReference>
<accession>A0ABT9BGC0</accession>
<dbReference type="PANTHER" id="PTHR30600">
    <property type="entry name" value="CYTOCHROME C PEROXIDASE-RELATED"/>
    <property type="match status" value="1"/>
</dbReference>
<keyword evidence="2 8" id="KW-0349">Heme</keyword>
<dbReference type="PIRSF" id="PIRSF000294">
    <property type="entry name" value="Cytochrome-c_peroxidase"/>
    <property type="match status" value="1"/>
</dbReference>
<name>A0ABT9BGC0_9BACT</name>
<evidence type="ECO:0000256" key="4">
    <source>
        <dbReference type="ARBA" id="ARBA00022729"/>
    </source>
</evidence>
<evidence type="ECO:0000256" key="5">
    <source>
        <dbReference type="ARBA" id="ARBA00022764"/>
    </source>
</evidence>
<dbReference type="SUPFAM" id="SSF46626">
    <property type="entry name" value="Cytochrome c"/>
    <property type="match status" value="2"/>
</dbReference>
<dbReference type="InterPro" id="IPR009056">
    <property type="entry name" value="Cyt_c-like_dom"/>
</dbReference>
<evidence type="ECO:0000313" key="10">
    <source>
        <dbReference type="EMBL" id="MDO7876835.1"/>
    </source>
</evidence>
<dbReference type="RefSeq" id="WP_305008224.1">
    <property type="nucleotide sequence ID" value="NZ_JAUQSY010000014.1"/>
</dbReference>
<reference evidence="10" key="1">
    <citation type="submission" date="2023-07" db="EMBL/GenBank/DDBJ databases">
        <authorList>
            <person name="Kim M.K."/>
        </authorList>
    </citation>
    <scope>NUCLEOTIDE SEQUENCE</scope>
    <source>
        <strain evidence="10">ASUV-10-1</strain>
    </source>
</reference>
<comment type="subcellular location">
    <subcellularLocation>
        <location evidence="1">Periplasm</location>
    </subcellularLocation>
</comment>
<dbReference type="InterPro" id="IPR051395">
    <property type="entry name" value="Cytochrome_c_Peroxidase/MauG"/>
</dbReference>
<dbReference type="Pfam" id="PF03150">
    <property type="entry name" value="CCP_MauG"/>
    <property type="match status" value="1"/>
</dbReference>
<sequence length="387" mass="40671">MAYSVLVRLLALVLAAGMLLLVACQREVESPATDGGFSALPLSAPAPADNPSSPAKLALGRALFWDPVLSAGRDVSCASCHHPASGYADGLDLAVGVNGQGLGSARHFRSPNTIPFGQRNTPTLLNVAFNGIAPDGTCQPAAAPMFWDERARSLESQALRPLLALEEMRGPVWTKAGALDSIVARLRGIAEYGPLFKAAFGDDAAIDSINLGRALACFERSLMNADTPFDQYLRGDKSALSAEQQRGLTAFVQSGCAKCHTGPMLSDYQTHVLGVVDNEKNVASDAGQGGSYAFRTPSLRNLAATAPYMHSGKLANLPAVLRFYDPGRGQAPPLNAHVTRSQRDPLLPTRVTDPEAIIAFLGALNSSSFDKTVPARVPSGLPVGGNL</sequence>
<dbReference type="InterPro" id="IPR036909">
    <property type="entry name" value="Cyt_c-like_dom_sf"/>
</dbReference>
<keyword evidence="10" id="KW-0575">Peroxidase</keyword>
<keyword evidence="11" id="KW-1185">Reference proteome</keyword>
<evidence type="ECO:0000256" key="1">
    <source>
        <dbReference type="ARBA" id="ARBA00004418"/>
    </source>
</evidence>
<evidence type="ECO:0000259" key="9">
    <source>
        <dbReference type="PROSITE" id="PS51007"/>
    </source>
</evidence>